<dbReference type="GO" id="GO:0005509">
    <property type="term" value="F:calcium ion binding"/>
    <property type="evidence" value="ECO:0007669"/>
    <property type="project" value="InterPro"/>
</dbReference>
<gene>
    <name evidence="3" type="ORF">VNO78_28797</name>
</gene>
<sequence length="102" mass="11628">MVAVVNIQLNSFFLAADEKKSPMVDMREVEKIKKLLRKADKDKNGCYNRDELKNALKDLGAYFPAWRTNRCFANVDSDNDGQISGHEIDHLIDYLLSCGYGK</sequence>
<accession>A0AAN9RUA8</accession>
<dbReference type="CDD" id="cd00051">
    <property type="entry name" value="EFh"/>
    <property type="match status" value="1"/>
</dbReference>
<name>A0AAN9RUA8_PSOTE</name>
<dbReference type="Gene3D" id="1.10.238.10">
    <property type="entry name" value="EF-hand"/>
    <property type="match status" value="1"/>
</dbReference>
<keyword evidence="4" id="KW-1185">Reference proteome</keyword>
<dbReference type="InterPro" id="IPR018247">
    <property type="entry name" value="EF_Hand_1_Ca_BS"/>
</dbReference>
<feature type="domain" description="EF-hand" evidence="2">
    <location>
        <begin position="27"/>
        <end position="62"/>
    </location>
</feature>
<reference evidence="3 4" key="1">
    <citation type="submission" date="2024-01" db="EMBL/GenBank/DDBJ databases">
        <title>The genomes of 5 underutilized Papilionoideae crops provide insights into root nodulation and disease resistanc.</title>
        <authorList>
            <person name="Jiang F."/>
        </authorList>
    </citation>
    <scope>NUCLEOTIDE SEQUENCE [LARGE SCALE GENOMIC DNA]</scope>
    <source>
        <strain evidence="3">DUOXIRENSHENG_FW03</strain>
        <tissue evidence="3">Leaves</tissue>
    </source>
</reference>
<organism evidence="3 4">
    <name type="scientific">Psophocarpus tetragonolobus</name>
    <name type="common">Winged bean</name>
    <name type="synonym">Dolichos tetragonolobus</name>
    <dbReference type="NCBI Taxonomy" id="3891"/>
    <lineage>
        <taxon>Eukaryota</taxon>
        <taxon>Viridiplantae</taxon>
        <taxon>Streptophyta</taxon>
        <taxon>Embryophyta</taxon>
        <taxon>Tracheophyta</taxon>
        <taxon>Spermatophyta</taxon>
        <taxon>Magnoliopsida</taxon>
        <taxon>eudicotyledons</taxon>
        <taxon>Gunneridae</taxon>
        <taxon>Pentapetalae</taxon>
        <taxon>rosids</taxon>
        <taxon>fabids</taxon>
        <taxon>Fabales</taxon>
        <taxon>Fabaceae</taxon>
        <taxon>Papilionoideae</taxon>
        <taxon>50 kb inversion clade</taxon>
        <taxon>NPAAA clade</taxon>
        <taxon>indigoferoid/millettioid clade</taxon>
        <taxon>Phaseoleae</taxon>
        <taxon>Psophocarpus</taxon>
    </lineage>
</organism>
<evidence type="ECO:0000313" key="4">
    <source>
        <dbReference type="Proteomes" id="UP001386955"/>
    </source>
</evidence>
<evidence type="ECO:0000256" key="1">
    <source>
        <dbReference type="ARBA" id="ARBA00022837"/>
    </source>
</evidence>
<dbReference type="PROSITE" id="PS50222">
    <property type="entry name" value="EF_HAND_2"/>
    <property type="match status" value="1"/>
</dbReference>
<protein>
    <recommendedName>
        <fullName evidence="2">EF-hand domain-containing protein</fullName>
    </recommendedName>
</protein>
<dbReference type="SMART" id="SM00054">
    <property type="entry name" value="EFh"/>
    <property type="match status" value="2"/>
</dbReference>
<proteinExistence type="predicted"/>
<dbReference type="EMBL" id="JAYMYS010000008">
    <property type="protein sequence ID" value="KAK7383126.1"/>
    <property type="molecule type" value="Genomic_DNA"/>
</dbReference>
<evidence type="ECO:0000259" key="2">
    <source>
        <dbReference type="PROSITE" id="PS50222"/>
    </source>
</evidence>
<dbReference type="PROSITE" id="PS00018">
    <property type="entry name" value="EF_HAND_1"/>
    <property type="match status" value="1"/>
</dbReference>
<evidence type="ECO:0000313" key="3">
    <source>
        <dbReference type="EMBL" id="KAK7383126.1"/>
    </source>
</evidence>
<dbReference type="InterPro" id="IPR011992">
    <property type="entry name" value="EF-hand-dom_pair"/>
</dbReference>
<comment type="caution">
    <text evidence="3">The sequence shown here is derived from an EMBL/GenBank/DDBJ whole genome shotgun (WGS) entry which is preliminary data.</text>
</comment>
<keyword evidence="1" id="KW-0106">Calcium</keyword>
<dbReference type="SUPFAM" id="SSF47473">
    <property type="entry name" value="EF-hand"/>
    <property type="match status" value="1"/>
</dbReference>
<dbReference type="AlphaFoldDB" id="A0AAN9RUA8"/>
<dbReference type="InterPro" id="IPR002048">
    <property type="entry name" value="EF_hand_dom"/>
</dbReference>
<dbReference type="Proteomes" id="UP001386955">
    <property type="component" value="Unassembled WGS sequence"/>
</dbReference>